<keyword evidence="4 8" id="KW-1133">Transmembrane helix</keyword>
<feature type="region of interest" description="Disordered" evidence="7">
    <location>
        <begin position="326"/>
        <end position="358"/>
    </location>
</feature>
<dbReference type="InterPro" id="IPR001734">
    <property type="entry name" value="Na/solute_symporter"/>
</dbReference>
<comment type="subcellular location">
    <subcellularLocation>
        <location evidence="1">Membrane</location>
        <topology evidence="1">Multi-pass membrane protein</topology>
    </subcellularLocation>
</comment>
<feature type="transmembrane region" description="Helical" evidence="8">
    <location>
        <begin position="12"/>
        <end position="30"/>
    </location>
</feature>
<sequence>MHLFRDPSDGDLPWPGLIGVTINSIWYWCADQVIVQRSLAGKTYDHSKLGCVLCGYLKLLPFFLLVLPGMIARILFTETVGCSDPDVCMEVCGSRTGCSNIAYPTMVINLLPAGARGMMLAVMMSALMSSLTSIFNSSATIFAMDVWTHVRRRASELEVMVVGRLFVVVLVVISIIWIPVLKASQGSQLFVYIQEVSSFLQPPICAVFLLAILWPRFNEKGAFVSLLIGMAIGLVRFAVQYSYTVPDCGSNEPDPTPAIVKDVHYLYFSALLFVITIVIALVVTLVTKPIDERCIRRLTWWSRNNKDPCWDINEWSRDPDAYEAKMAEKQKEPLSDETGDDVNTSSGDVKGESENGEMKLVTKAQEVEELAAEDNNGEETEALKDKVEMEIDDTGSKVVVVIEDRTKDSYKAPSMLRRALEWVCGVEDRASVSTAATHTVQHQDRVSIEQNPRWKIASNVLSVLLLFTCVFVMVFFG</sequence>
<dbReference type="GO" id="GO:0005412">
    <property type="term" value="F:D-glucose:sodium symporter activity"/>
    <property type="evidence" value="ECO:0007669"/>
    <property type="project" value="TreeGrafter"/>
</dbReference>
<gene>
    <name evidence="9" type="ORF">V1264_006606</name>
</gene>
<evidence type="ECO:0000256" key="4">
    <source>
        <dbReference type="ARBA" id="ARBA00022989"/>
    </source>
</evidence>
<evidence type="ECO:0000256" key="7">
    <source>
        <dbReference type="SAM" id="MobiDB-lite"/>
    </source>
</evidence>
<evidence type="ECO:0000256" key="8">
    <source>
        <dbReference type="SAM" id="Phobius"/>
    </source>
</evidence>
<dbReference type="InterPro" id="IPR038377">
    <property type="entry name" value="Na/Glc_symporter_sf"/>
</dbReference>
<evidence type="ECO:0000313" key="9">
    <source>
        <dbReference type="EMBL" id="KAK7095161.1"/>
    </source>
</evidence>
<proteinExistence type="inferred from homology"/>
<feature type="transmembrane region" description="Helical" evidence="8">
    <location>
        <begin position="456"/>
        <end position="476"/>
    </location>
</feature>
<evidence type="ECO:0008006" key="11">
    <source>
        <dbReference type="Google" id="ProtNLM"/>
    </source>
</evidence>
<dbReference type="Pfam" id="PF00474">
    <property type="entry name" value="SSF"/>
    <property type="match status" value="1"/>
</dbReference>
<evidence type="ECO:0000256" key="1">
    <source>
        <dbReference type="ARBA" id="ARBA00004141"/>
    </source>
</evidence>
<dbReference type="EMBL" id="JBAMIC010000018">
    <property type="protein sequence ID" value="KAK7095161.1"/>
    <property type="molecule type" value="Genomic_DNA"/>
</dbReference>
<feature type="transmembrane region" description="Helical" evidence="8">
    <location>
        <begin position="51"/>
        <end position="76"/>
    </location>
</feature>
<feature type="transmembrane region" description="Helical" evidence="8">
    <location>
        <begin position="119"/>
        <end position="147"/>
    </location>
</feature>
<name>A0AAN9G4P7_9CAEN</name>
<keyword evidence="3 8" id="KW-0812">Transmembrane</keyword>
<accession>A0AAN9G4P7</accession>
<evidence type="ECO:0000313" key="10">
    <source>
        <dbReference type="Proteomes" id="UP001374579"/>
    </source>
</evidence>
<feature type="transmembrane region" description="Helical" evidence="8">
    <location>
        <begin position="263"/>
        <end position="287"/>
    </location>
</feature>
<feature type="transmembrane region" description="Helical" evidence="8">
    <location>
        <begin position="159"/>
        <end position="180"/>
    </location>
</feature>
<evidence type="ECO:0000256" key="3">
    <source>
        <dbReference type="ARBA" id="ARBA00022692"/>
    </source>
</evidence>
<dbReference type="InterPro" id="IPR018212">
    <property type="entry name" value="Na/solute_symporter_CS"/>
</dbReference>
<dbReference type="PANTHER" id="PTHR11819">
    <property type="entry name" value="SOLUTE CARRIER FAMILY 5"/>
    <property type="match status" value="1"/>
</dbReference>
<dbReference type="Proteomes" id="UP001374579">
    <property type="component" value="Unassembled WGS sequence"/>
</dbReference>
<keyword evidence="5 8" id="KW-0472">Membrane</keyword>
<feature type="transmembrane region" description="Helical" evidence="8">
    <location>
        <begin position="192"/>
        <end position="214"/>
    </location>
</feature>
<evidence type="ECO:0000256" key="5">
    <source>
        <dbReference type="ARBA" id="ARBA00023136"/>
    </source>
</evidence>
<evidence type="ECO:0000256" key="6">
    <source>
        <dbReference type="RuleBase" id="RU362091"/>
    </source>
</evidence>
<dbReference type="Gene3D" id="1.20.1730.10">
    <property type="entry name" value="Sodium/glucose cotransporter"/>
    <property type="match status" value="1"/>
</dbReference>
<dbReference type="AlphaFoldDB" id="A0AAN9G4P7"/>
<keyword evidence="10" id="KW-1185">Reference proteome</keyword>
<reference evidence="9 10" key="1">
    <citation type="submission" date="2024-02" db="EMBL/GenBank/DDBJ databases">
        <title>Chromosome-scale genome assembly of the rough periwinkle Littorina saxatilis.</title>
        <authorList>
            <person name="De Jode A."/>
            <person name="Faria R."/>
            <person name="Formenti G."/>
            <person name="Sims Y."/>
            <person name="Smith T.P."/>
            <person name="Tracey A."/>
            <person name="Wood J.M.D."/>
            <person name="Zagrodzka Z.B."/>
            <person name="Johannesson K."/>
            <person name="Butlin R.K."/>
            <person name="Leder E.H."/>
        </authorList>
    </citation>
    <scope>NUCLEOTIDE SEQUENCE [LARGE SCALE GENOMIC DNA]</scope>
    <source>
        <strain evidence="9">Snail1</strain>
        <tissue evidence="9">Muscle</tissue>
    </source>
</reference>
<feature type="transmembrane region" description="Helical" evidence="8">
    <location>
        <begin position="221"/>
        <end position="243"/>
    </location>
</feature>
<organism evidence="9 10">
    <name type="scientific">Littorina saxatilis</name>
    <dbReference type="NCBI Taxonomy" id="31220"/>
    <lineage>
        <taxon>Eukaryota</taxon>
        <taxon>Metazoa</taxon>
        <taxon>Spiralia</taxon>
        <taxon>Lophotrochozoa</taxon>
        <taxon>Mollusca</taxon>
        <taxon>Gastropoda</taxon>
        <taxon>Caenogastropoda</taxon>
        <taxon>Littorinimorpha</taxon>
        <taxon>Littorinoidea</taxon>
        <taxon>Littorinidae</taxon>
        <taxon>Littorina</taxon>
    </lineage>
</organism>
<comment type="caution">
    <text evidence="9">The sequence shown here is derived from an EMBL/GenBank/DDBJ whole genome shotgun (WGS) entry which is preliminary data.</text>
</comment>
<dbReference type="PROSITE" id="PS50283">
    <property type="entry name" value="NA_SOLUT_SYMP_3"/>
    <property type="match status" value="1"/>
</dbReference>
<dbReference type="GO" id="GO:0005886">
    <property type="term" value="C:plasma membrane"/>
    <property type="evidence" value="ECO:0007669"/>
    <property type="project" value="TreeGrafter"/>
</dbReference>
<protein>
    <recommendedName>
        <fullName evidence="11">Sodium/glucose cotransporter 4</fullName>
    </recommendedName>
</protein>
<dbReference type="PROSITE" id="PS00457">
    <property type="entry name" value="NA_SOLUT_SYMP_2"/>
    <property type="match status" value="1"/>
</dbReference>
<dbReference type="NCBIfam" id="TIGR00813">
    <property type="entry name" value="sss"/>
    <property type="match status" value="1"/>
</dbReference>
<evidence type="ECO:0000256" key="2">
    <source>
        <dbReference type="ARBA" id="ARBA00006434"/>
    </source>
</evidence>
<comment type="similarity">
    <text evidence="2 6">Belongs to the sodium:solute symporter (SSF) (TC 2.A.21) family.</text>
</comment>
<dbReference type="PANTHER" id="PTHR11819:SF195">
    <property type="entry name" value="SODIUM_GLUCOSE COTRANSPORTER 4"/>
    <property type="match status" value="1"/>
</dbReference>